<sequence>MNISSIVVQVLPKYYDEVKQSLKESGVCEYHFGEKEKGKMILTIEGEGVEEEIKKLVHIQQTPHVITADMMQTYQEELEGAIKEIEEADIIPDMLNMDSVDVRDIIYNGDLKKKDFHGGV</sequence>
<accession>A0A1W1D0M9</accession>
<dbReference type="Gene3D" id="3.30.70.920">
    <property type="match status" value="1"/>
</dbReference>
<dbReference type="EMBL" id="FPHM01000287">
    <property type="protein sequence ID" value="SFV71644.1"/>
    <property type="molecule type" value="Genomic_DNA"/>
</dbReference>
<dbReference type="AlphaFoldDB" id="A0A1W1D0M9"/>
<dbReference type="InterPro" id="IPR005623">
    <property type="entry name" value="Chaperone_NapD_NO3_reduct"/>
</dbReference>
<name>A0A1W1D0M9_9ZZZZ</name>
<proteinExistence type="inferred from homology"/>
<gene>
    <name evidence="1" type="ORF">MNB_SV-13-868</name>
</gene>
<organism evidence="1">
    <name type="scientific">hydrothermal vent metagenome</name>
    <dbReference type="NCBI Taxonomy" id="652676"/>
    <lineage>
        <taxon>unclassified sequences</taxon>
        <taxon>metagenomes</taxon>
        <taxon>ecological metagenomes</taxon>
    </lineage>
</organism>
<protein>
    <submittedName>
        <fullName evidence="1">Periplasmic nitrate reductase component NapD</fullName>
    </submittedName>
</protein>
<dbReference type="HAMAP" id="MF_02200">
    <property type="entry name" value="NapD"/>
    <property type="match status" value="1"/>
</dbReference>
<dbReference type="Pfam" id="PF03927">
    <property type="entry name" value="NapD"/>
    <property type="match status" value="1"/>
</dbReference>
<evidence type="ECO:0000313" key="1">
    <source>
        <dbReference type="EMBL" id="SFV71644.1"/>
    </source>
</evidence>
<reference evidence="1" key="1">
    <citation type="submission" date="2016-10" db="EMBL/GenBank/DDBJ databases">
        <authorList>
            <person name="de Groot N.N."/>
        </authorList>
    </citation>
    <scope>NUCLEOTIDE SEQUENCE</scope>
</reference>